<dbReference type="InterPro" id="IPR004133">
    <property type="entry name" value="DAN_dom"/>
</dbReference>
<organism evidence="8 9">
    <name type="scientific">Ophiophagus hannah</name>
    <name type="common">King cobra</name>
    <name type="synonym">Naja hannah</name>
    <dbReference type="NCBI Taxonomy" id="8665"/>
    <lineage>
        <taxon>Eukaryota</taxon>
        <taxon>Metazoa</taxon>
        <taxon>Chordata</taxon>
        <taxon>Craniata</taxon>
        <taxon>Vertebrata</taxon>
        <taxon>Euteleostomi</taxon>
        <taxon>Lepidosauria</taxon>
        <taxon>Squamata</taxon>
        <taxon>Bifurcata</taxon>
        <taxon>Unidentata</taxon>
        <taxon>Episquamata</taxon>
        <taxon>Toxicofera</taxon>
        <taxon>Serpentes</taxon>
        <taxon>Colubroidea</taxon>
        <taxon>Elapidae</taxon>
        <taxon>Elapinae</taxon>
        <taxon>Ophiophagus</taxon>
    </lineage>
</organism>
<dbReference type="GO" id="GO:0005615">
    <property type="term" value="C:extracellular space"/>
    <property type="evidence" value="ECO:0007669"/>
    <property type="project" value="TreeGrafter"/>
</dbReference>
<dbReference type="PANTHER" id="PTHR15283:SF5">
    <property type="entry name" value="NEUROBLASTOMA SUPPRESSOR OF TUMORIGENICITY 1"/>
    <property type="match status" value="1"/>
</dbReference>
<evidence type="ECO:0000256" key="4">
    <source>
        <dbReference type="ARBA" id="ARBA00022729"/>
    </source>
</evidence>
<dbReference type="Pfam" id="PF03045">
    <property type="entry name" value="DAN"/>
    <property type="match status" value="1"/>
</dbReference>
<dbReference type="InterPro" id="IPR006207">
    <property type="entry name" value="Cys_knot_C"/>
</dbReference>
<keyword evidence="5" id="KW-1015">Disulfide bond</keyword>
<dbReference type="GO" id="GO:0048018">
    <property type="term" value="F:receptor ligand activity"/>
    <property type="evidence" value="ECO:0007669"/>
    <property type="project" value="TreeGrafter"/>
</dbReference>
<dbReference type="Proteomes" id="UP000018936">
    <property type="component" value="Unassembled WGS sequence"/>
</dbReference>
<dbReference type="AlphaFoldDB" id="V8NA61"/>
<evidence type="ECO:0000256" key="6">
    <source>
        <dbReference type="SAM" id="MobiDB-lite"/>
    </source>
</evidence>
<evidence type="ECO:0000256" key="5">
    <source>
        <dbReference type="ARBA" id="ARBA00023157"/>
    </source>
</evidence>
<dbReference type="Gene3D" id="2.10.90.10">
    <property type="entry name" value="Cystine-knot cytokines"/>
    <property type="match status" value="1"/>
</dbReference>
<keyword evidence="3" id="KW-0964">Secreted</keyword>
<name>V8NA61_OPHHA</name>
<evidence type="ECO:0000256" key="1">
    <source>
        <dbReference type="ARBA" id="ARBA00004613"/>
    </source>
</evidence>
<gene>
    <name evidence="8" type="primary">NBL1</name>
    <name evidence="8" type="ORF">L345_15822</name>
</gene>
<dbReference type="SMART" id="SM00041">
    <property type="entry name" value="CT"/>
    <property type="match status" value="1"/>
</dbReference>
<dbReference type="EMBL" id="AZIM01006722">
    <property type="protein sequence ID" value="ETE58457.1"/>
    <property type="molecule type" value="Genomic_DNA"/>
</dbReference>
<evidence type="ECO:0000313" key="9">
    <source>
        <dbReference type="Proteomes" id="UP000018936"/>
    </source>
</evidence>
<accession>V8NA61</accession>
<keyword evidence="4" id="KW-0732">Signal</keyword>
<dbReference type="GO" id="GO:0036122">
    <property type="term" value="F:BMP binding"/>
    <property type="evidence" value="ECO:0007669"/>
    <property type="project" value="TreeGrafter"/>
</dbReference>
<dbReference type="InterPro" id="IPR029034">
    <property type="entry name" value="Cystine-knot_cytokine"/>
</dbReference>
<keyword evidence="9" id="KW-1185">Reference proteome</keyword>
<evidence type="ECO:0000256" key="3">
    <source>
        <dbReference type="ARBA" id="ARBA00022525"/>
    </source>
</evidence>
<dbReference type="OrthoDB" id="8196271at2759"/>
<sequence length="190" mass="20978">LDNPVLIFGCCKRSVVVFFTGSNSCSRGQARMLRLLLSALLPCLSLSAPSPINKLALFPDKNAWCEAKNITQIIGQTGCNSKSIQNRACMGQCFSYSVPNTLPQSTESLVHCDSCMPLNIQWEIVSLDCPNYEFGPRVEKLVEKILHCSCQACELSQPELNLEEHPHPDGPFIHLPEGQAAKPLTRPEHD</sequence>
<protein>
    <submittedName>
        <fullName evidence="8">Neuroblastoma suppressor of tumorigenicity 1</fullName>
    </submittedName>
</protein>
<feature type="domain" description="CTCK" evidence="7">
    <location>
        <begin position="67"/>
        <end position="154"/>
    </location>
</feature>
<proteinExistence type="inferred from homology"/>
<comment type="subcellular location">
    <subcellularLocation>
        <location evidence="1">Secreted</location>
    </subcellularLocation>
</comment>
<feature type="region of interest" description="Disordered" evidence="6">
    <location>
        <begin position="164"/>
        <end position="190"/>
    </location>
</feature>
<dbReference type="GO" id="GO:0009887">
    <property type="term" value="P:animal organ morphogenesis"/>
    <property type="evidence" value="ECO:0007669"/>
    <property type="project" value="TreeGrafter"/>
</dbReference>
<comment type="similarity">
    <text evidence="2">Belongs to the DAN family.</text>
</comment>
<evidence type="ECO:0000256" key="2">
    <source>
        <dbReference type="ARBA" id="ARBA00007872"/>
    </source>
</evidence>
<evidence type="ECO:0000259" key="7">
    <source>
        <dbReference type="SMART" id="SM00041"/>
    </source>
</evidence>
<feature type="non-terminal residue" evidence="8">
    <location>
        <position position="1"/>
    </location>
</feature>
<evidence type="ECO:0000313" key="8">
    <source>
        <dbReference type="EMBL" id="ETE58457.1"/>
    </source>
</evidence>
<dbReference type="PANTHER" id="PTHR15283">
    <property type="entry name" value="GREMLIN 1"/>
    <property type="match status" value="1"/>
</dbReference>
<dbReference type="GO" id="GO:0038098">
    <property type="term" value="P:sequestering of BMP from receptor via BMP binding"/>
    <property type="evidence" value="ECO:0007669"/>
    <property type="project" value="TreeGrafter"/>
</dbReference>
<reference evidence="8 9" key="1">
    <citation type="journal article" date="2013" name="Proc. Natl. Acad. Sci. U.S.A.">
        <title>The king cobra genome reveals dynamic gene evolution and adaptation in the snake venom system.</title>
        <authorList>
            <person name="Vonk F.J."/>
            <person name="Casewell N.R."/>
            <person name="Henkel C.V."/>
            <person name="Heimberg A.M."/>
            <person name="Jansen H.J."/>
            <person name="McCleary R.J."/>
            <person name="Kerkkamp H.M."/>
            <person name="Vos R.A."/>
            <person name="Guerreiro I."/>
            <person name="Calvete J.J."/>
            <person name="Wuster W."/>
            <person name="Woods A.E."/>
            <person name="Logan J.M."/>
            <person name="Harrison R.A."/>
            <person name="Castoe T.A."/>
            <person name="de Koning A.P."/>
            <person name="Pollock D.D."/>
            <person name="Yandell M."/>
            <person name="Calderon D."/>
            <person name="Renjifo C."/>
            <person name="Currier R.B."/>
            <person name="Salgado D."/>
            <person name="Pla D."/>
            <person name="Sanz L."/>
            <person name="Hyder A.S."/>
            <person name="Ribeiro J.M."/>
            <person name="Arntzen J.W."/>
            <person name="van den Thillart G.E."/>
            <person name="Boetzer M."/>
            <person name="Pirovano W."/>
            <person name="Dirks R.P."/>
            <person name="Spaink H.P."/>
            <person name="Duboule D."/>
            <person name="McGlinn E."/>
            <person name="Kini R.M."/>
            <person name="Richardson M.K."/>
        </authorList>
    </citation>
    <scope>NUCLEOTIDE SEQUENCE</scope>
    <source>
        <tissue evidence="8">Blood</tissue>
    </source>
</reference>
<comment type="caution">
    <text evidence="8">The sequence shown here is derived from an EMBL/GenBank/DDBJ whole genome shotgun (WGS) entry which is preliminary data.</text>
</comment>